<reference evidence="1" key="2">
    <citation type="journal article" date="2015" name="Fish Shellfish Immunol.">
        <title>Early steps in the European eel (Anguilla anguilla)-Vibrio vulnificus interaction in the gills: Role of the RtxA13 toxin.</title>
        <authorList>
            <person name="Callol A."/>
            <person name="Pajuelo D."/>
            <person name="Ebbesson L."/>
            <person name="Teles M."/>
            <person name="MacKenzie S."/>
            <person name="Amaro C."/>
        </authorList>
    </citation>
    <scope>NUCLEOTIDE SEQUENCE</scope>
</reference>
<protein>
    <submittedName>
        <fullName evidence="1">Uncharacterized protein</fullName>
    </submittedName>
</protein>
<accession>A0A0E9W9G1</accession>
<dbReference type="AlphaFoldDB" id="A0A0E9W9G1"/>
<evidence type="ECO:0000313" key="1">
    <source>
        <dbReference type="EMBL" id="JAH86128.1"/>
    </source>
</evidence>
<name>A0A0E9W9G1_ANGAN</name>
<organism evidence="1">
    <name type="scientific">Anguilla anguilla</name>
    <name type="common">European freshwater eel</name>
    <name type="synonym">Muraena anguilla</name>
    <dbReference type="NCBI Taxonomy" id="7936"/>
    <lineage>
        <taxon>Eukaryota</taxon>
        <taxon>Metazoa</taxon>
        <taxon>Chordata</taxon>
        <taxon>Craniata</taxon>
        <taxon>Vertebrata</taxon>
        <taxon>Euteleostomi</taxon>
        <taxon>Actinopterygii</taxon>
        <taxon>Neopterygii</taxon>
        <taxon>Teleostei</taxon>
        <taxon>Anguilliformes</taxon>
        <taxon>Anguillidae</taxon>
        <taxon>Anguilla</taxon>
    </lineage>
</organism>
<dbReference type="EMBL" id="GBXM01022449">
    <property type="protein sequence ID" value="JAH86128.1"/>
    <property type="molecule type" value="Transcribed_RNA"/>
</dbReference>
<sequence length="56" mass="6451">MSCYDTTDANLQYNVKLQRRRGRELVDVVLADSTMERRAALHCITLHYITGPSRPD</sequence>
<reference evidence="1" key="1">
    <citation type="submission" date="2014-11" db="EMBL/GenBank/DDBJ databases">
        <authorList>
            <person name="Amaro Gonzalez C."/>
        </authorList>
    </citation>
    <scope>NUCLEOTIDE SEQUENCE</scope>
</reference>
<proteinExistence type="predicted"/>